<dbReference type="EMBL" id="LFYR01001180">
    <property type="protein sequence ID" value="KMZ64112.1"/>
    <property type="molecule type" value="Genomic_DNA"/>
</dbReference>
<accession>A0A0K9P7D6</accession>
<evidence type="ECO:0000313" key="3">
    <source>
        <dbReference type="EMBL" id="KMZ64112.1"/>
    </source>
</evidence>
<name>A0A0K9P7D6_ZOSMR</name>
<keyword evidence="4" id="KW-1185">Reference proteome</keyword>
<sequence length="372" mass="41845">MIDDSLFIGHRSKAMASDLFNLFSLRGPLPSQHRTVGIGIGISSSTSFEIRQPQFLVHFSPSISESRRAHHQKSTNNSKISCLSREKETKQSSSSSFNPPSSREEAIFQAKTCLSSALHKSLNNPISISRQKIKKKRQPRFRVEIPIIQESTESLSQFACDVFLDLPISRKGQRPTILMVWPDILTSQSSSQQLFPETSLNYFINSDLDSLNAATLKSADLLVFTSPETSALGSMRDICDEFQLKPAVIFNPNWRFEEEEDFGNDLKKFLGTFDVVYSFLGLEVKGILSKKNGLVFRFVKDGVFNKEEWSVYVEDEDTKDGQMKVVSRFNKRPAIGDVETVLYNLMAAKSPLTKSVKFISDFASKVTGKKPN</sequence>
<feature type="compositionally biased region" description="Low complexity" evidence="1">
    <location>
        <begin position="92"/>
        <end position="101"/>
    </location>
</feature>
<dbReference type="Proteomes" id="UP000036987">
    <property type="component" value="Unassembled WGS sequence"/>
</dbReference>
<protein>
    <recommendedName>
        <fullName evidence="2">DUF1995 domain-containing protein</fullName>
    </recommendedName>
</protein>
<dbReference type="PANTHER" id="PTHR36365">
    <property type="entry name" value="OS05G0500400 PROTEIN"/>
    <property type="match status" value="1"/>
</dbReference>
<dbReference type="OMA" id="ILILWPD"/>
<evidence type="ECO:0000256" key="1">
    <source>
        <dbReference type="SAM" id="MobiDB-lite"/>
    </source>
</evidence>
<comment type="caution">
    <text evidence="3">The sequence shown here is derived from an EMBL/GenBank/DDBJ whole genome shotgun (WGS) entry which is preliminary data.</text>
</comment>
<dbReference type="Pfam" id="PF09353">
    <property type="entry name" value="DUF1995"/>
    <property type="match status" value="1"/>
</dbReference>
<dbReference type="OrthoDB" id="515480at2759"/>
<evidence type="ECO:0000313" key="4">
    <source>
        <dbReference type="Proteomes" id="UP000036987"/>
    </source>
</evidence>
<dbReference type="PANTHER" id="PTHR36365:SF1">
    <property type="entry name" value="OS05G0500400 PROTEIN"/>
    <property type="match status" value="1"/>
</dbReference>
<organism evidence="3 4">
    <name type="scientific">Zostera marina</name>
    <name type="common">Eelgrass</name>
    <dbReference type="NCBI Taxonomy" id="29655"/>
    <lineage>
        <taxon>Eukaryota</taxon>
        <taxon>Viridiplantae</taxon>
        <taxon>Streptophyta</taxon>
        <taxon>Embryophyta</taxon>
        <taxon>Tracheophyta</taxon>
        <taxon>Spermatophyta</taxon>
        <taxon>Magnoliopsida</taxon>
        <taxon>Liliopsida</taxon>
        <taxon>Zosteraceae</taxon>
        <taxon>Zostera</taxon>
    </lineage>
</organism>
<gene>
    <name evidence="3" type="ORF">ZOSMA_381G00190</name>
</gene>
<dbReference type="InterPro" id="IPR018962">
    <property type="entry name" value="DUF1995"/>
</dbReference>
<dbReference type="AlphaFoldDB" id="A0A0K9P7D6"/>
<proteinExistence type="predicted"/>
<feature type="domain" description="DUF1995" evidence="2">
    <location>
        <begin position="100"/>
        <end position="339"/>
    </location>
</feature>
<feature type="region of interest" description="Disordered" evidence="1">
    <location>
        <begin position="66"/>
        <end position="102"/>
    </location>
</feature>
<reference evidence="4" key="1">
    <citation type="journal article" date="2016" name="Nature">
        <title>The genome of the seagrass Zostera marina reveals angiosperm adaptation to the sea.</title>
        <authorList>
            <person name="Olsen J.L."/>
            <person name="Rouze P."/>
            <person name="Verhelst B."/>
            <person name="Lin Y.-C."/>
            <person name="Bayer T."/>
            <person name="Collen J."/>
            <person name="Dattolo E."/>
            <person name="De Paoli E."/>
            <person name="Dittami S."/>
            <person name="Maumus F."/>
            <person name="Michel G."/>
            <person name="Kersting A."/>
            <person name="Lauritano C."/>
            <person name="Lohaus R."/>
            <person name="Toepel M."/>
            <person name="Tonon T."/>
            <person name="Vanneste K."/>
            <person name="Amirebrahimi M."/>
            <person name="Brakel J."/>
            <person name="Bostroem C."/>
            <person name="Chovatia M."/>
            <person name="Grimwood J."/>
            <person name="Jenkins J.W."/>
            <person name="Jueterbock A."/>
            <person name="Mraz A."/>
            <person name="Stam W.T."/>
            <person name="Tice H."/>
            <person name="Bornberg-Bauer E."/>
            <person name="Green P.J."/>
            <person name="Pearson G.A."/>
            <person name="Procaccini G."/>
            <person name="Duarte C.M."/>
            <person name="Schmutz J."/>
            <person name="Reusch T.B.H."/>
            <person name="Van de Peer Y."/>
        </authorList>
    </citation>
    <scope>NUCLEOTIDE SEQUENCE [LARGE SCALE GENOMIC DNA]</scope>
    <source>
        <strain evidence="4">cv. Finnish</strain>
    </source>
</reference>
<evidence type="ECO:0000259" key="2">
    <source>
        <dbReference type="Pfam" id="PF09353"/>
    </source>
</evidence>